<reference evidence="1 2" key="2">
    <citation type="submission" date="2017-02" db="EMBL/GenBank/DDBJ databases">
        <title>A genome survey and senescence transcriptome analysis in Lentinula edodes.</title>
        <authorList>
            <person name="Sakamoto Y."/>
            <person name="Nakade K."/>
            <person name="Sato S."/>
            <person name="Yoshida Y."/>
            <person name="Miyazaki K."/>
            <person name="Natsume S."/>
            <person name="Konno N."/>
        </authorList>
    </citation>
    <scope>NUCLEOTIDE SEQUENCE [LARGE SCALE GENOMIC DNA]</scope>
    <source>
        <strain evidence="1 2">NBRC 111202</strain>
    </source>
</reference>
<accession>A0A1Q3E922</accession>
<proteinExistence type="predicted"/>
<evidence type="ECO:0000313" key="2">
    <source>
        <dbReference type="Proteomes" id="UP000188533"/>
    </source>
</evidence>
<keyword evidence="2" id="KW-1185">Reference proteome</keyword>
<gene>
    <name evidence="1" type="ORF">LENED_005462</name>
</gene>
<sequence length="71" mass="7604">MTGICHSNPYYLTHRPLFPLAVGTKRQQVNSSSGSSGDQSLGGRNLAVQKTILGKSLQTLNLKGVVEVSDF</sequence>
<dbReference type="Proteomes" id="UP000188533">
    <property type="component" value="Unassembled WGS sequence"/>
</dbReference>
<comment type="caution">
    <text evidence="1">The sequence shown here is derived from an EMBL/GenBank/DDBJ whole genome shotgun (WGS) entry which is preliminary data.</text>
</comment>
<organism evidence="1 2">
    <name type="scientific">Lentinula edodes</name>
    <name type="common">Shiitake mushroom</name>
    <name type="synonym">Lentinus edodes</name>
    <dbReference type="NCBI Taxonomy" id="5353"/>
    <lineage>
        <taxon>Eukaryota</taxon>
        <taxon>Fungi</taxon>
        <taxon>Dikarya</taxon>
        <taxon>Basidiomycota</taxon>
        <taxon>Agaricomycotina</taxon>
        <taxon>Agaricomycetes</taxon>
        <taxon>Agaricomycetidae</taxon>
        <taxon>Agaricales</taxon>
        <taxon>Marasmiineae</taxon>
        <taxon>Omphalotaceae</taxon>
        <taxon>Lentinula</taxon>
    </lineage>
</organism>
<protein>
    <submittedName>
        <fullName evidence="1">Uncharacterized protein</fullName>
    </submittedName>
</protein>
<reference evidence="1 2" key="1">
    <citation type="submission" date="2016-08" db="EMBL/GenBank/DDBJ databases">
        <authorList>
            <consortium name="Lentinula edodes genome sequencing consortium"/>
            <person name="Sakamoto Y."/>
            <person name="Nakade K."/>
            <person name="Sato S."/>
            <person name="Yoshida Y."/>
            <person name="Miyazaki K."/>
            <person name="Natsume S."/>
            <person name="Konno N."/>
        </authorList>
    </citation>
    <scope>NUCLEOTIDE SEQUENCE [LARGE SCALE GENOMIC DNA]</scope>
    <source>
        <strain evidence="1 2">NBRC 111202</strain>
    </source>
</reference>
<dbReference type="AlphaFoldDB" id="A0A1Q3E922"/>
<name>A0A1Q3E922_LENED</name>
<evidence type="ECO:0000313" key="1">
    <source>
        <dbReference type="EMBL" id="GAW03718.1"/>
    </source>
</evidence>
<dbReference type="EMBL" id="BDGU01000151">
    <property type="protein sequence ID" value="GAW03718.1"/>
    <property type="molecule type" value="Genomic_DNA"/>
</dbReference>